<dbReference type="AlphaFoldDB" id="A0A7J8FYZ7"/>
<keyword evidence="2" id="KW-1185">Reference proteome</keyword>
<reference evidence="1 2" key="1">
    <citation type="journal article" date="2020" name="Nature">
        <title>Six reference-quality genomes reveal evolution of bat adaptations.</title>
        <authorList>
            <person name="Jebb D."/>
            <person name="Huang Z."/>
            <person name="Pippel M."/>
            <person name="Hughes G.M."/>
            <person name="Lavrichenko K."/>
            <person name="Devanna P."/>
            <person name="Winkler S."/>
            <person name="Jermiin L.S."/>
            <person name="Skirmuntt E.C."/>
            <person name="Katzourakis A."/>
            <person name="Burkitt-Gray L."/>
            <person name="Ray D.A."/>
            <person name="Sullivan K.A.M."/>
            <person name="Roscito J.G."/>
            <person name="Kirilenko B.M."/>
            <person name="Davalos L.M."/>
            <person name="Corthals A.P."/>
            <person name="Power M.L."/>
            <person name="Jones G."/>
            <person name="Ransome R.D."/>
            <person name="Dechmann D.K.N."/>
            <person name="Locatelli A.G."/>
            <person name="Puechmaille S.J."/>
            <person name="Fedrigo O."/>
            <person name="Jarvis E.D."/>
            <person name="Hiller M."/>
            <person name="Vernes S.C."/>
            <person name="Myers E.W."/>
            <person name="Teeling E.C."/>
        </authorList>
    </citation>
    <scope>NUCLEOTIDE SEQUENCE [LARGE SCALE GENOMIC DNA]</scope>
    <source>
        <strain evidence="1">MMolMol1</strain>
        <tissue evidence="1">Muscle</tissue>
    </source>
</reference>
<protein>
    <submittedName>
        <fullName evidence="1">Uncharacterized protein</fullName>
    </submittedName>
</protein>
<organism evidence="1 2">
    <name type="scientific">Molossus molossus</name>
    <name type="common">Pallas' mastiff bat</name>
    <name type="synonym">Vespertilio molossus</name>
    <dbReference type="NCBI Taxonomy" id="27622"/>
    <lineage>
        <taxon>Eukaryota</taxon>
        <taxon>Metazoa</taxon>
        <taxon>Chordata</taxon>
        <taxon>Craniata</taxon>
        <taxon>Vertebrata</taxon>
        <taxon>Euteleostomi</taxon>
        <taxon>Mammalia</taxon>
        <taxon>Eutheria</taxon>
        <taxon>Laurasiatheria</taxon>
        <taxon>Chiroptera</taxon>
        <taxon>Yangochiroptera</taxon>
        <taxon>Molossidae</taxon>
        <taxon>Molossus</taxon>
    </lineage>
</organism>
<comment type="caution">
    <text evidence="1">The sequence shown here is derived from an EMBL/GenBank/DDBJ whole genome shotgun (WGS) entry which is preliminary data.</text>
</comment>
<evidence type="ECO:0000313" key="2">
    <source>
        <dbReference type="Proteomes" id="UP000550707"/>
    </source>
</evidence>
<gene>
    <name evidence="1" type="ORF">HJG59_008294</name>
</gene>
<proteinExistence type="predicted"/>
<dbReference type="EMBL" id="JACASF010000010">
    <property type="protein sequence ID" value="KAF6453023.1"/>
    <property type="molecule type" value="Genomic_DNA"/>
</dbReference>
<name>A0A7J8FYZ7_MOLMO</name>
<accession>A0A7J8FYZ7</accession>
<dbReference type="Proteomes" id="UP000550707">
    <property type="component" value="Unassembled WGS sequence"/>
</dbReference>
<evidence type="ECO:0000313" key="1">
    <source>
        <dbReference type="EMBL" id="KAF6453023.1"/>
    </source>
</evidence>
<sequence>MAVVMLLKSAKTEFSQIFETSAPHVLRITENVSCSCTLIQPPPRANLPFAQQTQRRLPNLSPWPVVQFLALLVLPCCLIVPQVPRNSHVSPGRGDVPRRQWATRVKQDLSVCLTSSECLLWASHCSKSWEDSNEQNRPRPCSHGVSIAVDGRQ</sequence>
<dbReference type="InParanoid" id="A0A7J8FYZ7"/>